<feature type="domain" description="Calmodulin-binding" evidence="9">
    <location>
        <begin position="407"/>
        <end position="482"/>
    </location>
</feature>
<gene>
    <name evidence="10" type="ORF">EDS130_LOCUS12113</name>
    <name evidence="11" type="ORF">XAT740_LOCUS56004</name>
</gene>
<evidence type="ECO:0000256" key="8">
    <source>
        <dbReference type="SAM" id="Phobius"/>
    </source>
</evidence>
<dbReference type="SMART" id="SM01053">
    <property type="entry name" value="CaMBD"/>
    <property type="match status" value="1"/>
</dbReference>
<dbReference type="AlphaFoldDB" id="A0A816F8K5"/>
<name>A0A816F8K5_ADIRI</name>
<evidence type="ECO:0000259" key="9">
    <source>
        <dbReference type="SMART" id="SM01053"/>
    </source>
</evidence>
<evidence type="ECO:0000313" key="10">
    <source>
        <dbReference type="EMBL" id="CAF0946675.1"/>
    </source>
</evidence>
<keyword evidence="3 8" id="KW-0812">Transmembrane</keyword>
<dbReference type="Gene3D" id="1.10.287.70">
    <property type="match status" value="2"/>
</dbReference>
<evidence type="ECO:0000256" key="7">
    <source>
        <dbReference type="ARBA" id="ARBA00023303"/>
    </source>
</evidence>
<organism evidence="11 12">
    <name type="scientific">Adineta ricciae</name>
    <name type="common">Rotifer</name>
    <dbReference type="NCBI Taxonomy" id="249248"/>
    <lineage>
        <taxon>Eukaryota</taxon>
        <taxon>Metazoa</taxon>
        <taxon>Spiralia</taxon>
        <taxon>Gnathifera</taxon>
        <taxon>Rotifera</taxon>
        <taxon>Eurotatoria</taxon>
        <taxon>Bdelloidea</taxon>
        <taxon>Adinetida</taxon>
        <taxon>Adinetidae</taxon>
        <taxon>Adineta</taxon>
    </lineage>
</organism>
<dbReference type="Pfam" id="PF03530">
    <property type="entry name" value="SK_channel"/>
    <property type="match status" value="1"/>
</dbReference>
<evidence type="ECO:0000256" key="6">
    <source>
        <dbReference type="ARBA" id="ARBA00023136"/>
    </source>
</evidence>
<evidence type="ECO:0000256" key="3">
    <source>
        <dbReference type="ARBA" id="ARBA00022692"/>
    </source>
</evidence>
<dbReference type="PANTHER" id="PTHR10153">
    <property type="entry name" value="SMALL CONDUCTANCE CALCIUM-ACTIVATED POTASSIUM CHANNEL"/>
    <property type="match status" value="1"/>
</dbReference>
<keyword evidence="7" id="KW-0407">Ion channel</keyword>
<evidence type="ECO:0000256" key="4">
    <source>
        <dbReference type="ARBA" id="ARBA00022989"/>
    </source>
</evidence>
<sequence>MATSDNPRLPLTSGSLPVVKYMEMREQTASGSSTSIPMVPPSASKPKNNLAINEYELRRMPTRQRRVVKKTLMAHVGYRLGKRKNLHIQRRFIGDLMCFLGMLGIVLMIIESELSFNRVDHKDSTFSLFTKATISFSSIVLVGLVFYYHHIDLNLYCVDNSIDDWRIALTRTKICSIVLEAIICMIHPIPGHFLVEWGSQYVKKAEDSLNFINPYRSSQNTLTTAILPNATMTPSANLVSAVEQSKPYVPIDVMLSLPMFFRLYLVCRLLMLHSHLIRDASSQSLGYLNRVSFTFPFVIKAYIQQHPAISLTTFCISSFFIASWAMRACDFNEKTGHMSLLDATWLFIISFTTIGYGDIVPSTYCGRGIAAITGIIGVFSTALLVAVISQKLELTRSEKYVHNFVANIELAKAYKHQAANVVKYGWKVWYLKQKGKHMAIPYIQAQRLLLTSMHYMRKIKQQQRKLNDTCVTLLEVYSVQSSTSTTVDQTSEKVNIMEGKVDKMEDKLIEINQGMVILQDKINILLDRIQQR</sequence>
<dbReference type="InterPro" id="IPR036122">
    <property type="entry name" value="CaM-bd_dom_sf"/>
</dbReference>
<dbReference type="Proteomes" id="UP000663828">
    <property type="component" value="Unassembled WGS sequence"/>
</dbReference>
<dbReference type="GO" id="GO:0016286">
    <property type="term" value="F:small conductance calcium-activated potassium channel activity"/>
    <property type="evidence" value="ECO:0007669"/>
    <property type="project" value="InterPro"/>
</dbReference>
<dbReference type="PRINTS" id="PR00169">
    <property type="entry name" value="KCHANNEL"/>
</dbReference>
<comment type="subcellular location">
    <subcellularLocation>
        <location evidence="1">Membrane</location>
        <topology evidence="1">Multi-pass membrane protein</topology>
    </subcellularLocation>
</comment>
<proteinExistence type="predicted"/>
<dbReference type="Pfam" id="PF07885">
    <property type="entry name" value="Ion_trans_2"/>
    <property type="match status" value="1"/>
</dbReference>
<keyword evidence="12" id="KW-1185">Reference proteome</keyword>
<feature type="transmembrane region" description="Helical" evidence="8">
    <location>
        <begin position="369"/>
        <end position="389"/>
    </location>
</feature>
<keyword evidence="5" id="KW-0406">Ion transport</keyword>
<feature type="transmembrane region" description="Helical" evidence="8">
    <location>
        <begin position="130"/>
        <end position="148"/>
    </location>
</feature>
<comment type="caution">
    <text evidence="11">The sequence shown here is derived from an EMBL/GenBank/DDBJ whole genome shotgun (WGS) entry which is preliminary data.</text>
</comment>
<dbReference type="Pfam" id="PF02888">
    <property type="entry name" value="CaMBD"/>
    <property type="match status" value="1"/>
</dbReference>
<dbReference type="InterPro" id="IPR004178">
    <property type="entry name" value="CaM-bd_dom"/>
</dbReference>
<dbReference type="GO" id="GO:0016020">
    <property type="term" value="C:membrane"/>
    <property type="evidence" value="ECO:0007669"/>
    <property type="project" value="UniProtKB-SubCell"/>
</dbReference>
<evidence type="ECO:0000313" key="12">
    <source>
        <dbReference type="Proteomes" id="UP000663828"/>
    </source>
</evidence>
<evidence type="ECO:0000256" key="2">
    <source>
        <dbReference type="ARBA" id="ARBA00022448"/>
    </source>
</evidence>
<dbReference type="EMBL" id="CAJNOR010010757">
    <property type="protein sequence ID" value="CAF1656439.1"/>
    <property type="molecule type" value="Genomic_DNA"/>
</dbReference>
<dbReference type="InterPro" id="IPR015449">
    <property type="entry name" value="K_chnl_Ca-activ_SK"/>
</dbReference>
<evidence type="ECO:0000313" key="11">
    <source>
        <dbReference type="EMBL" id="CAF1656439.1"/>
    </source>
</evidence>
<feature type="transmembrane region" description="Helical" evidence="8">
    <location>
        <begin position="92"/>
        <end position="110"/>
    </location>
</feature>
<evidence type="ECO:0000256" key="5">
    <source>
        <dbReference type="ARBA" id="ARBA00023065"/>
    </source>
</evidence>
<dbReference type="SUPFAM" id="SSF81327">
    <property type="entry name" value="Small-conductance potassium channel"/>
    <property type="match status" value="1"/>
</dbReference>
<dbReference type="EMBL" id="CAJNOJ010000045">
    <property type="protein sequence ID" value="CAF0946675.1"/>
    <property type="molecule type" value="Genomic_DNA"/>
</dbReference>
<protein>
    <recommendedName>
        <fullName evidence="9">Calmodulin-binding domain-containing protein</fullName>
    </recommendedName>
</protein>
<feature type="transmembrane region" description="Helical" evidence="8">
    <location>
        <begin position="309"/>
        <end position="326"/>
    </location>
</feature>
<dbReference type="GO" id="GO:0005516">
    <property type="term" value="F:calmodulin binding"/>
    <property type="evidence" value="ECO:0007669"/>
    <property type="project" value="InterPro"/>
</dbReference>
<dbReference type="OrthoDB" id="73653at2759"/>
<feature type="transmembrane region" description="Helical" evidence="8">
    <location>
        <begin position="338"/>
        <end position="357"/>
    </location>
</feature>
<dbReference type="SUPFAM" id="SSF81324">
    <property type="entry name" value="Voltage-gated potassium channels"/>
    <property type="match status" value="1"/>
</dbReference>
<evidence type="ECO:0000256" key="1">
    <source>
        <dbReference type="ARBA" id="ARBA00004141"/>
    </source>
</evidence>
<dbReference type="Proteomes" id="UP000663852">
    <property type="component" value="Unassembled WGS sequence"/>
</dbReference>
<dbReference type="InterPro" id="IPR013099">
    <property type="entry name" value="K_chnl_dom"/>
</dbReference>
<keyword evidence="2" id="KW-0813">Transport</keyword>
<reference evidence="11" key="1">
    <citation type="submission" date="2021-02" db="EMBL/GenBank/DDBJ databases">
        <authorList>
            <person name="Nowell W R."/>
        </authorList>
    </citation>
    <scope>NUCLEOTIDE SEQUENCE</scope>
</reference>
<keyword evidence="4 8" id="KW-1133">Transmembrane helix</keyword>
<keyword evidence="6 8" id="KW-0472">Membrane</keyword>
<accession>A0A816F8K5</accession>